<comment type="function">
    <text evidence="5">Phosphodiesterase responsible for the U6 snRNA 3' end processing. Acts as an exoribonuclease (RNase) responsible for trimming the poly(U) tract of the last nucleotides in the pre-U6 snRNA molecule, leading to the formation of mature U6 snRNA.</text>
</comment>
<dbReference type="Gene3D" id="3.90.1140.10">
    <property type="entry name" value="Cyclic phosphodiesterase"/>
    <property type="match status" value="1"/>
</dbReference>
<dbReference type="PANTHER" id="PTHR13522:SF3">
    <property type="entry name" value="U6 SNRNA PHOSPHODIESTERASE 1"/>
    <property type="match status" value="1"/>
</dbReference>
<dbReference type="InterPro" id="IPR027521">
    <property type="entry name" value="Usb1"/>
</dbReference>
<gene>
    <name evidence="5" type="primary">USB1</name>
    <name evidence="7" type="ORF">EJ04DRAFT_555699</name>
</gene>
<keyword evidence="2 5" id="KW-0378">Hydrolase</keyword>
<evidence type="ECO:0000313" key="7">
    <source>
        <dbReference type="EMBL" id="KAF2730065.1"/>
    </source>
</evidence>
<evidence type="ECO:0000256" key="1">
    <source>
        <dbReference type="ARBA" id="ARBA00022722"/>
    </source>
</evidence>
<evidence type="ECO:0000256" key="6">
    <source>
        <dbReference type="SAM" id="MobiDB-lite"/>
    </source>
</evidence>
<dbReference type="HAMAP" id="MF_03040">
    <property type="entry name" value="USB1"/>
    <property type="match status" value="1"/>
</dbReference>
<dbReference type="Proteomes" id="UP000799444">
    <property type="component" value="Unassembled WGS sequence"/>
</dbReference>
<dbReference type="EMBL" id="ML996227">
    <property type="protein sequence ID" value="KAF2730065.1"/>
    <property type="molecule type" value="Genomic_DNA"/>
</dbReference>
<feature type="region of interest" description="Disordered" evidence="6">
    <location>
        <begin position="1"/>
        <end position="42"/>
    </location>
</feature>
<dbReference type="AlphaFoldDB" id="A0A9P4UZC6"/>
<keyword evidence="4 5" id="KW-0539">Nucleus</keyword>
<keyword evidence="8" id="KW-1185">Reference proteome</keyword>
<feature type="active site" description="Proton donor/acceptor" evidence="5">
    <location>
        <position position="268"/>
    </location>
</feature>
<dbReference type="OrthoDB" id="49151at2759"/>
<evidence type="ECO:0000256" key="4">
    <source>
        <dbReference type="ARBA" id="ARBA00023242"/>
    </source>
</evidence>
<protein>
    <recommendedName>
        <fullName evidence="5">U6 snRNA phosphodiesterase</fullName>
        <ecNumber evidence="5">3.1.4.-</ecNumber>
    </recommendedName>
</protein>
<dbReference type="GO" id="GO:1990838">
    <property type="term" value="F:poly(U)-specific exoribonuclease activity, producing 3' uridine cyclic phosphate ends"/>
    <property type="evidence" value="ECO:0007669"/>
    <property type="project" value="UniProtKB-UniRule"/>
</dbReference>
<organism evidence="7 8">
    <name type="scientific">Polyplosphaeria fusca</name>
    <dbReference type="NCBI Taxonomy" id="682080"/>
    <lineage>
        <taxon>Eukaryota</taxon>
        <taxon>Fungi</taxon>
        <taxon>Dikarya</taxon>
        <taxon>Ascomycota</taxon>
        <taxon>Pezizomycotina</taxon>
        <taxon>Dothideomycetes</taxon>
        <taxon>Pleosporomycetidae</taxon>
        <taxon>Pleosporales</taxon>
        <taxon>Tetraplosphaeriaceae</taxon>
        <taxon>Polyplosphaeria</taxon>
    </lineage>
</organism>
<reference evidence="7" key="1">
    <citation type="journal article" date="2020" name="Stud. Mycol.">
        <title>101 Dothideomycetes genomes: a test case for predicting lifestyles and emergence of pathogens.</title>
        <authorList>
            <person name="Haridas S."/>
            <person name="Albert R."/>
            <person name="Binder M."/>
            <person name="Bloem J."/>
            <person name="Labutti K."/>
            <person name="Salamov A."/>
            <person name="Andreopoulos B."/>
            <person name="Baker S."/>
            <person name="Barry K."/>
            <person name="Bills G."/>
            <person name="Bluhm B."/>
            <person name="Cannon C."/>
            <person name="Castanera R."/>
            <person name="Culley D."/>
            <person name="Daum C."/>
            <person name="Ezra D."/>
            <person name="Gonzalez J."/>
            <person name="Henrissat B."/>
            <person name="Kuo A."/>
            <person name="Liang C."/>
            <person name="Lipzen A."/>
            <person name="Lutzoni F."/>
            <person name="Magnuson J."/>
            <person name="Mondo S."/>
            <person name="Nolan M."/>
            <person name="Ohm R."/>
            <person name="Pangilinan J."/>
            <person name="Park H.-J."/>
            <person name="Ramirez L."/>
            <person name="Alfaro M."/>
            <person name="Sun H."/>
            <person name="Tritt A."/>
            <person name="Yoshinaga Y."/>
            <person name="Zwiers L.-H."/>
            <person name="Turgeon B."/>
            <person name="Goodwin S."/>
            <person name="Spatafora J."/>
            <person name="Crous P."/>
            <person name="Grigoriev I."/>
        </authorList>
    </citation>
    <scope>NUCLEOTIDE SEQUENCE</scope>
    <source>
        <strain evidence="7">CBS 125425</strain>
    </source>
</reference>
<dbReference type="GO" id="GO:0034477">
    <property type="term" value="P:U6 snRNA 3'-end processing"/>
    <property type="evidence" value="ECO:0007669"/>
    <property type="project" value="UniProtKB-UniRule"/>
</dbReference>
<feature type="region of interest" description="Disordered" evidence="6">
    <location>
        <begin position="222"/>
        <end position="259"/>
    </location>
</feature>
<evidence type="ECO:0000256" key="3">
    <source>
        <dbReference type="ARBA" id="ARBA00023239"/>
    </source>
</evidence>
<keyword evidence="3" id="KW-0456">Lyase</keyword>
<comment type="caution">
    <text evidence="7">The sequence shown here is derived from an EMBL/GenBank/DDBJ whole genome shotgun (WGS) entry which is preliminary data.</text>
</comment>
<evidence type="ECO:0000256" key="5">
    <source>
        <dbReference type="HAMAP-Rule" id="MF_03040"/>
    </source>
</evidence>
<dbReference type="GO" id="GO:0005634">
    <property type="term" value="C:nucleus"/>
    <property type="evidence" value="ECO:0007669"/>
    <property type="project" value="UniProtKB-SubCell"/>
</dbReference>
<accession>A0A9P4UZC6</accession>
<dbReference type="GO" id="GO:0016829">
    <property type="term" value="F:lyase activity"/>
    <property type="evidence" value="ECO:0007669"/>
    <property type="project" value="UniProtKB-KW"/>
</dbReference>
<keyword evidence="1 5" id="KW-0540">Nuclease</keyword>
<dbReference type="EC" id="3.1.4.-" evidence="5"/>
<dbReference type="PANTHER" id="PTHR13522">
    <property type="entry name" value="U6 SNRNA PHOSPHODIESTERASE 1"/>
    <property type="match status" value="1"/>
</dbReference>
<feature type="active site" description="Proton donor/acceptor" evidence="5">
    <location>
        <position position="138"/>
    </location>
</feature>
<feature type="compositionally biased region" description="Basic and acidic residues" evidence="6">
    <location>
        <begin position="246"/>
        <end position="259"/>
    </location>
</feature>
<name>A0A9P4UZC6_9PLEO</name>
<dbReference type="Pfam" id="PF09749">
    <property type="entry name" value="HVSL"/>
    <property type="match status" value="1"/>
</dbReference>
<sequence>MPLVLYPDSDDDDDCDDDCANEVSIGPKRKRAEPDPELPPLPSTFLDLYSTNARLSTTDDPSLHGGRKRAVPHIQGNWPSHVYLEWNPSDTESAQLSSLIEAVKAAIEPANKARRKALPVPDLTPSLLSPLGTPLPLHISLSRTLSIPTEDRTTFLDTLKACLRKSAVAPFKVRFDRLKWVPNYDRTRWFLILSIARPARDQLNNLLRACNEAAEKCGHPGLYTGGAGDGPTEDNTPGRIAKKARKDSDGRSHQETGREHIDFSDRFHVSIAWNFIEPDPEWISLLDRVDVTAHITQPDAPFENTKVKIGNNIHSIDLASRKASSSKRGGLLGLG</sequence>
<proteinExistence type="inferred from homology"/>
<evidence type="ECO:0000256" key="2">
    <source>
        <dbReference type="ARBA" id="ARBA00022801"/>
    </source>
</evidence>
<feature type="compositionally biased region" description="Acidic residues" evidence="6">
    <location>
        <begin position="8"/>
        <end position="20"/>
    </location>
</feature>
<evidence type="ECO:0000313" key="8">
    <source>
        <dbReference type="Proteomes" id="UP000799444"/>
    </source>
</evidence>
<comment type="subcellular location">
    <subcellularLocation>
        <location evidence="5">Nucleus</location>
    </subcellularLocation>
</comment>
<comment type="similarity">
    <text evidence="5">Belongs to the 2H phosphoesterase superfamily. USB1 family.</text>
</comment>